<dbReference type="Proteomes" id="UP000814128">
    <property type="component" value="Unassembled WGS sequence"/>
</dbReference>
<sequence>MLSIPHRTRLMLVCCAVGAVASSSGGIFTFPILSPALVSHLKLTQPQLTTIVLAGVAGQYPFAVFVGKVVDTYGPWVCSLASAGLLSSGFGLFAWEIAKTPDDISLPSQSSFYRLTLFYFMCGLGTVFGLFTSLFAASKNFPQHLGFASGGSMAMFGLSPLFLTYVASGFYFSSETGLDVTSYVTFLAIYSGIVHVGAAMILCLPADEKAVVDAGPSAGAAPTLSDASSSSVPSERDSLLPKGAHIDVEIVDVQLKGSNDSAWNLVKDPDFWLLFFVTFAILGSVSTCEMVISNIGSITLSLPSVRTAGFVALDRETDIATSTQVRVISLSNTVARLVSGPLADFISPIASYLPSGVRSYPRKHWISRMAFTVGAGVLCVLGFLSLEIAIRSQASLWWLSVCTGTAYGVMFTVLPSILSAVWGADNLGRNFGIMSYAAFVGTPTFSYLYAFVAERHAERGVCTGVDCWTLTFWVVAGSVSASCLVSSLLWRRWRGLC</sequence>
<gene>
    <name evidence="1" type="ORF">K488DRAFT_76415</name>
</gene>
<protein>
    <submittedName>
        <fullName evidence="1">MFS general substrate transporter</fullName>
    </submittedName>
</protein>
<reference evidence="1" key="2">
    <citation type="journal article" date="2022" name="New Phytol.">
        <title>Evolutionary transition to the ectomycorrhizal habit in the genomes of a hyperdiverse lineage of mushroom-forming fungi.</title>
        <authorList>
            <person name="Looney B."/>
            <person name="Miyauchi S."/>
            <person name="Morin E."/>
            <person name="Drula E."/>
            <person name="Courty P.E."/>
            <person name="Kohler A."/>
            <person name="Kuo A."/>
            <person name="LaButti K."/>
            <person name="Pangilinan J."/>
            <person name="Lipzen A."/>
            <person name="Riley R."/>
            <person name="Andreopoulos W."/>
            <person name="He G."/>
            <person name="Johnson J."/>
            <person name="Nolan M."/>
            <person name="Tritt A."/>
            <person name="Barry K.W."/>
            <person name="Grigoriev I.V."/>
            <person name="Nagy L.G."/>
            <person name="Hibbett D."/>
            <person name="Henrissat B."/>
            <person name="Matheny P.B."/>
            <person name="Labbe J."/>
            <person name="Martin F.M."/>
        </authorList>
    </citation>
    <scope>NUCLEOTIDE SEQUENCE</scope>
    <source>
        <strain evidence="1">EC-137</strain>
    </source>
</reference>
<reference evidence="1" key="1">
    <citation type="submission" date="2021-02" db="EMBL/GenBank/DDBJ databases">
        <authorList>
            <consortium name="DOE Joint Genome Institute"/>
            <person name="Ahrendt S."/>
            <person name="Looney B.P."/>
            <person name="Miyauchi S."/>
            <person name="Morin E."/>
            <person name="Drula E."/>
            <person name="Courty P.E."/>
            <person name="Chicoki N."/>
            <person name="Fauchery L."/>
            <person name="Kohler A."/>
            <person name="Kuo A."/>
            <person name="Labutti K."/>
            <person name="Pangilinan J."/>
            <person name="Lipzen A."/>
            <person name="Riley R."/>
            <person name="Andreopoulos W."/>
            <person name="He G."/>
            <person name="Johnson J."/>
            <person name="Barry K.W."/>
            <person name="Grigoriev I.V."/>
            <person name="Nagy L."/>
            <person name="Hibbett D."/>
            <person name="Henrissat B."/>
            <person name="Matheny P.B."/>
            <person name="Labbe J."/>
            <person name="Martin F."/>
        </authorList>
    </citation>
    <scope>NUCLEOTIDE SEQUENCE</scope>
    <source>
        <strain evidence="1">EC-137</strain>
    </source>
</reference>
<evidence type="ECO:0000313" key="2">
    <source>
        <dbReference type="Proteomes" id="UP000814128"/>
    </source>
</evidence>
<proteinExistence type="predicted"/>
<dbReference type="EMBL" id="MU273480">
    <property type="protein sequence ID" value="KAI0035708.1"/>
    <property type="molecule type" value="Genomic_DNA"/>
</dbReference>
<name>A0ACB8QW18_9AGAM</name>
<accession>A0ACB8QW18</accession>
<comment type="caution">
    <text evidence="1">The sequence shown here is derived from an EMBL/GenBank/DDBJ whole genome shotgun (WGS) entry which is preliminary data.</text>
</comment>
<keyword evidence="2" id="KW-1185">Reference proteome</keyword>
<evidence type="ECO:0000313" key="1">
    <source>
        <dbReference type="EMBL" id="KAI0035708.1"/>
    </source>
</evidence>
<organism evidence="1 2">
    <name type="scientific">Vararia minispora EC-137</name>
    <dbReference type="NCBI Taxonomy" id="1314806"/>
    <lineage>
        <taxon>Eukaryota</taxon>
        <taxon>Fungi</taxon>
        <taxon>Dikarya</taxon>
        <taxon>Basidiomycota</taxon>
        <taxon>Agaricomycotina</taxon>
        <taxon>Agaricomycetes</taxon>
        <taxon>Russulales</taxon>
        <taxon>Lachnocladiaceae</taxon>
        <taxon>Vararia</taxon>
    </lineage>
</organism>